<evidence type="ECO:0008006" key="2">
    <source>
        <dbReference type="Google" id="ProtNLM"/>
    </source>
</evidence>
<organism evidence="1">
    <name type="scientific">hydrothermal vent metagenome</name>
    <dbReference type="NCBI Taxonomy" id="652676"/>
    <lineage>
        <taxon>unclassified sequences</taxon>
        <taxon>metagenomes</taxon>
        <taxon>ecological metagenomes</taxon>
    </lineage>
</organism>
<dbReference type="EMBL" id="FPKX01000074">
    <property type="protein sequence ID" value="SFZ99019.1"/>
    <property type="molecule type" value="Genomic_DNA"/>
</dbReference>
<name>A0A1W1EG49_9ZZZZ</name>
<dbReference type="InterPro" id="IPR021856">
    <property type="entry name" value="DUF3465"/>
</dbReference>
<dbReference type="Pfam" id="PF11948">
    <property type="entry name" value="DUF3465"/>
    <property type="match status" value="1"/>
</dbReference>
<accession>A0A1W1EG49</accession>
<gene>
    <name evidence="1" type="ORF">MNB_SV-5-933</name>
</gene>
<reference evidence="1" key="1">
    <citation type="submission" date="2016-10" db="EMBL/GenBank/DDBJ databases">
        <authorList>
            <person name="de Groot N.N."/>
        </authorList>
    </citation>
    <scope>NUCLEOTIDE SEQUENCE</scope>
</reference>
<protein>
    <recommendedName>
        <fullName evidence="2">DUF3465 domain-containing protein</fullName>
    </recommendedName>
</protein>
<evidence type="ECO:0000313" key="1">
    <source>
        <dbReference type="EMBL" id="SFZ99019.1"/>
    </source>
</evidence>
<dbReference type="AlphaFoldDB" id="A0A1W1EG49"/>
<proteinExistence type="predicted"/>
<sequence length="162" mass="18345">MKKIFLLLIAIFAFYKYIFYIPSSGTPSNTDRSDFDAPVHIDIDKDKTLSSHSDSSITKAYKDKSSNIQVQGEGRVIKVLKDDLKGSRHQKFIIRLSSGQTLLIAHNIDLAPRINSIRSGDAISFYGEYEWNSKGGVIHWTHHDPSGRHIGGWIKHNGRTYK</sequence>